<dbReference type="Proteomes" id="UP000027073">
    <property type="component" value="Unassembled WGS sequence"/>
</dbReference>
<evidence type="ECO:0000256" key="1">
    <source>
        <dbReference type="SAM" id="MobiDB-lite"/>
    </source>
</evidence>
<reference evidence="3" key="1">
    <citation type="journal article" date="2014" name="Proc. Natl. Acad. Sci. U.S.A.">
        <title>Extensive sampling of basidiomycete genomes demonstrates inadequacy of the white-rot/brown-rot paradigm for wood decay fungi.</title>
        <authorList>
            <person name="Riley R."/>
            <person name="Salamov A.A."/>
            <person name="Brown D.W."/>
            <person name="Nagy L.G."/>
            <person name="Floudas D."/>
            <person name="Held B.W."/>
            <person name="Levasseur A."/>
            <person name="Lombard V."/>
            <person name="Morin E."/>
            <person name="Otillar R."/>
            <person name="Lindquist E.A."/>
            <person name="Sun H."/>
            <person name="LaButti K.M."/>
            <person name="Schmutz J."/>
            <person name="Jabbour D."/>
            <person name="Luo H."/>
            <person name="Baker S.E."/>
            <person name="Pisabarro A.G."/>
            <person name="Walton J.D."/>
            <person name="Blanchette R.A."/>
            <person name="Henrissat B."/>
            <person name="Martin F."/>
            <person name="Cullen D."/>
            <person name="Hibbett D.S."/>
            <person name="Grigoriev I.V."/>
        </authorList>
    </citation>
    <scope>NUCLEOTIDE SEQUENCE [LARGE SCALE GENOMIC DNA]</scope>
    <source>
        <strain evidence="3">PC15</strain>
    </source>
</reference>
<dbReference type="InParanoid" id="A0A067ND79"/>
<organism evidence="2 3">
    <name type="scientific">Pleurotus ostreatus (strain PC15)</name>
    <name type="common">Oyster mushroom</name>
    <dbReference type="NCBI Taxonomy" id="1137138"/>
    <lineage>
        <taxon>Eukaryota</taxon>
        <taxon>Fungi</taxon>
        <taxon>Dikarya</taxon>
        <taxon>Basidiomycota</taxon>
        <taxon>Agaricomycotina</taxon>
        <taxon>Agaricomycetes</taxon>
        <taxon>Agaricomycetidae</taxon>
        <taxon>Agaricales</taxon>
        <taxon>Pleurotineae</taxon>
        <taxon>Pleurotaceae</taxon>
        <taxon>Pleurotus</taxon>
    </lineage>
</organism>
<proteinExistence type="predicted"/>
<dbReference type="VEuPathDB" id="FungiDB:PLEOSDRAFT_162987"/>
<evidence type="ECO:0000313" key="2">
    <source>
        <dbReference type="EMBL" id="KDQ22082.1"/>
    </source>
</evidence>
<dbReference type="EMBL" id="KL198014">
    <property type="protein sequence ID" value="KDQ22082.1"/>
    <property type="molecule type" value="Genomic_DNA"/>
</dbReference>
<dbReference type="HOGENOM" id="CLU_1993568_0_0_1"/>
<evidence type="ECO:0000313" key="3">
    <source>
        <dbReference type="Proteomes" id="UP000027073"/>
    </source>
</evidence>
<name>A0A067ND79_PLEO1</name>
<sequence>MPPTRGYLMDVKQARYSALFKQVWKSSTTCPKTQKFPPRPPGLQQLENGNIDEPSHDDSFYTSTSKEIIRKVTRISPPKRRGRFSYLPLHQHITECLSYLLYMPYRIPEDTIELLPHSQSRSSVF</sequence>
<feature type="region of interest" description="Disordered" evidence="1">
    <location>
        <begin position="30"/>
        <end position="60"/>
    </location>
</feature>
<gene>
    <name evidence="2" type="ORF">PLEOSDRAFT_162987</name>
</gene>
<dbReference type="AlphaFoldDB" id="A0A067ND79"/>
<accession>A0A067ND79</accession>
<protein>
    <submittedName>
        <fullName evidence="2">Uncharacterized protein</fullName>
    </submittedName>
</protein>